<protein>
    <submittedName>
        <fullName evidence="2">Cytochrome bd terminal oxidase subunit II</fullName>
        <ecNumber evidence="2">1.10.3.-</ecNumber>
    </submittedName>
</protein>
<sequence>GPGHALVLARRAHLHPVLLPRGLRLRRRHAAPVAGPQRGRGEGPDRHHRPVLGRQRGVGHPGRGRDVLDVPHLVRRGVQRAVPGVHRHPPGAAAARGLLRVPQPGRPPALAQLLGLDVLLRQRPPRVPVGRGDGQAHRGPAGERRRQGRGRPGRHLHALRPGRGRRDDAAVRAARRQLPAAAPAHRLGALHPGTARGPALGRPGHRGDPGLRDHGLRHRGAVRELRGAALGVPGGRVPHPGQHLAGPVDQARHPGVHDERADHRLRDRDGVHRPVHPRRGAALHPRRREQPHPGGLGQPGVHPGADDLGRRHLPAADHRLPGVELPRLPRARPPRRGRPRPRLL</sequence>
<feature type="compositionally biased region" description="Basic and acidic residues" evidence="1">
    <location>
        <begin position="205"/>
        <end position="214"/>
    </location>
</feature>
<feature type="region of interest" description="Disordered" evidence="1">
    <location>
        <begin position="30"/>
        <end position="67"/>
    </location>
</feature>
<dbReference type="AlphaFoldDB" id="A0A6J4NLE4"/>
<feature type="compositionally biased region" description="Basic residues" evidence="1">
    <location>
        <begin position="146"/>
        <end position="163"/>
    </location>
</feature>
<dbReference type="GO" id="GO:0016491">
    <property type="term" value="F:oxidoreductase activity"/>
    <property type="evidence" value="ECO:0007669"/>
    <property type="project" value="UniProtKB-KW"/>
</dbReference>
<feature type="non-terminal residue" evidence="2">
    <location>
        <position position="1"/>
    </location>
</feature>
<reference evidence="2" key="1">
    <citation type="submission" date="2020-02" db="EMBL/GenBank/DDBJ databases">
        <authorList>
            <person name="Meier V. D."/>
        </authorList>
    </citation>
    <scope>NUCLEOTIDE SEQUENCE</scope>
    <source>
        <strain evidence="2">AVDCRST_MAG35</strain>
    </source>
</reference>
<feature type="compositionally biased region" description="Basic residues" evidence="1">
    <location>
        <begin position="273"/>
        <end position="289"/>
    </location>
</feature>
<feature type="compositionally biased region" description="Basic and acidic residues" evidence="1">
    <location>
        <begin position="304"/>
        <end position="321"/>
    </location>
</feature>
<keyword evidence="2" id="KW-0560">Oxidoreductase</keyword>
<feature type="region of interest" description="Disordered" evidence="1">
    <location>
        <begin position="230"/>
        <end position="344"/>
    </location>
</feature>
<organism evidence="2">
    <name type="scientific">uncultured Quadrisphaera sp</name>
    <dbReference type="NCBI Taxonomy" id="904978"/>
    <lineage>
        <taxon>Bacteria</taxon>
        <taxon>Bacillati</taxon>
        <taxon>Actinomycetota</taxon>
        <taxon>Actinomycetes</taxon>
        <taxon>Kineosporiales</taxon>
        <taxon>Kineosporiaceae</taxon>
        <taxon>Quadrisphaera</taxon>
        <taxon>environmental samples</taxon>
    </lineage>
</organism>
<gene>
    <name evidence="2" type="ORF">AVDCRST_MAG35-194</name>
</gene>
<feature type="non-terminal residue" evidence="2">
    <location>
        <position position="344"/>
    </location>
</feature>
<dbReference type="EMBL" id="CADCUY010000040">
    <property type="protein sequence ID" value="CAA9387330.1"/>
    <property type="molecule type" value="Genomic_DNA"/>
</dbReference>
<evidence type="ECO:0000313" key="2">
    <source>
        <dbReference type="EMBL" id="CAA9387330.1"/>
    </source>
</evidence>
<feature type="compositionally biased region" description="Basic residues" evidence="1">
    <location>
        <begin position="329"/>
        <end position="344"/>
    </location>
</feature>
<name>A0A6J4NLE4_9ACTN</name>
<feature type="region of interest" description="Disordered" evidence="1">
    <location>
        <begin position="124"/>
        <end position="215"/>
    </location>
</feature>
<proteinExistence type="predicted"/>
<dbReference type="EC" id="1.10.3.-" evidence="2"/>
<evidence type="ECO:0000256" key="1">
    <source>
        <dbReference type="SAM" id="MobiDB-lite"/>
    </source>
</evidence>
<accession>A0A6J4NLE4</accession>
<feature type="compositionally biased region" description="Basic and acidic residues" evidence="1">
    <location>
        <begin position="134"/>
        <end position="145"/>
    </location>
</feature>
<feature type="compositionally biased region" description="Basic and acidic residues" evidence="1">
    <location>
        <begin position="250"/>
        <end position="272"/>
    </location>
</feature>
<feature type="compositionally biased region" description="Low complexity" evidence="1">
    <location>
        <begin position="176"/>
        <end position="187"/>
    </location>
</feature>